<evidence type="ECO:0000256" key="1">
    <source>
        <dbReference type="SAM" id="MobiDB-lite"/>
    </source>
</evidence>
<dbReference type="Gene3D" id="3.10.450.50">
    <property type="match status" value="1"/>
</dbReference>
<dbReference type="InterPro" id="IPR032710">
    <property type="entry name" value="NTF2-like_dom_sf"/>
</dbReference>
<dbReference type="InterPro" id="IPR037401">
    <property type="entry name" value="SnoaL-like"/>
</dbReference>
<dbReference type="Pfam" id="PF13577">
    <property type="entry name" value="SnoaL_4"/>
    <property type="match status" value="1"/>
</dbReference>
<feature type="domain" description="SnoaL-like" evidence="2">
    <location>
        <begin position="5"/>
        <end position="127"/>
    </location>
</feature>
<comment type="caution">
    <text evidence="3">The sequence shown here is derived from an EMBL/GenBank/DDBJ whole genome shotgun (WGS) entry which is preliminary data.</text>
</comment>
<dbReference type="Proteomes" id="UP000247591">
    <property type="component" value="Unassembled WGS sequence"/>
</dbReference>
<feature type="compositionally biased region" description="Low complexity" evidence="1">
    <location>
        <begin position="144"/>
        <end position="157"/>
    </location>
</feature>
<gene>
    <name evidence="3" type="ORF">DFR67_10562</name>
</gene>
<keyword evidence="4" id="KW-1185">Reference proteome</keyword>
<dbReference type="EMBL" id="QJSP01000005">
    <property type="protein sequence ID" value="PYE17917.1"/>
    <property type="molecule type" value="Genomic_DNA"/>
</dbReference>
<dbReference type="RefSeq" id="WP_211324987.1">
    <property type="nucleotide sequence ID" value="NZ_QJSP01000005.1"/>
</dbReference>
<dbReference type="CDD" id="cd00531">
    <property type="entry name" value="NTF2_like"/>
    <property type="match status" value="1"/>
</dbReference>
<dbReference type="SUPFAM" id="SSF54427">
    <property type="entry name" value="NTF2-like"/>
    <property type="match status" value="1"/>
</dbReference>
<protein>
    <submittedName>
        <fullName evidence="3">SnoaL-like protein</fullName>
    </submittedName>
</protein>
<accession>A0A318S2S0</accession>
<dbReference type="AlphaFoldDB" id="A0A318S2S0"/>
<evidence type="ECO:0000313" key="3">
    <source>
        <dbReference type="EMBL" id="PYE17917.1"/>
    </source>
</evidence>
<evidence type="ECO:0000259" key="2">
    <source>
        <dbReference type="Pfam" id="PF13577"/>
    </source>
</evidence>
<reference evidence="3 4" key="1">
    <citation type="submission" date="2018-06" db="EMBL/GenBank/DDBJ databases">
        <title>Genomic Encyclopedia of Type Strains, Phase IV (KMG-IV): sequencing the most valuable type-strain genomes for metagenomic binning, comparative biology and taxonomic classification.</title>
        <authorList>
            <person name="Goeker M."/>
        </authorList>
    </citation>
    <scope>NUCLEOTIDE SEQUENCE [LARGE SCALE GENOMIC DNA]</scope>
    <source>
        <strain evidence="3 4">DSM 45521</strain>
    </source>
</reference>
<organism evidence="3 4">
    <name type="scientific">Williamsia limnetica</name>
    <dbReference type="NCBI Taxonomy" id="882452"/>
    <lineage>
        <taxon>Bacteria</taxon>
        <taxon>Bacillati</taxon>
        <taxon>Actinomycetota</taxon>
        <taxon>Actinomycetes</taxon>
        <taxon>Mycobacteriales</taxon>
        <taxon>Nocardiaceae</taxon>
        <taxon>Williamsia</taxon>
    </lineage>
</organism>
<sequence>MEITEVADRLEITDVLSRYARAVDTGDWDLWRSLFTEDAEIDYSAVDGPVGRRGEVSQWLAESMALLPMKQHYITNIECDVDGDTAQALAMFYNPMMLPGQTELTICGGWYRHQLVRTPEGWRTRAFREENVWFGSPVGDRRPAGPAGAGSSTRHAD</sequence>
<evidence type="ECO:0000313" key="4">
    <source>
        <dbReference type="Proteomes" id="UP000247591"/>
    </source>
</evidence>
<proteinExistence type="predicted"/>
<name>A0A318S2S0_WILLI</name>
<feature type="region of interest" description="Disordered" evidence="1">
    <location>
        <begin position="137"/>
        <end position="157"/>
    </location>
</feature>